<sequence>MKHNLKISVSKTPQSGGIVSCRNVTIRERFLRFLLGDKQKLTILVPGDTVQELAISEIKEGGLNHEQNQTTS</sequence>
<evidence type="ECO:0000313" key="1">
    <source>
        <dbReference type="EMBL" id="KEF36072.1"/>
    </source>
</evidence>
<accession>A0A072NFT6</accession>
<dbReference type="EMBL" id="JJRY01000036">
    <property type="protein sequence ID" value="KEF36072.1"/>
    <property type="molecule type" value="Genomic_DNA"/>
</dbReference>
<protein>
    <submittedName>
        <fullName evidence="1">Uncharacterized protein</fullName>
    </submittedName>
</protein>
<dbReference type="AlphaFoldDB" id="A0A072NFT6"/>
<comment type="caution">
    <text evidence="1">The sequence shown here is derived from an EMBL/GenBank/DDBJ whole genome shotgun (WGS) entry which is preliminary data.</text>
</comment>
<name>A0A072NFT6_SCHAZ</name>
<dbReference type="Proteomes" id="UP000027936">
    <property type="component" value="Unassembled WGS sequence"/>
</dbReference>
<dbReference type="RefSeq" id="WP_000682242.1">
    <property type="nucleotide sequence ID" value="NZ_JJRY01000036.1"/>
</dbReference>
<proteinExistence type="predicted"/>
<dbReference type="PATRIC" id="fig|1348973.3.peg.4605"/>
<evidence type="ECO:0000313" key="2">
    <source>
        <dbReference type="Proteomes" id="UP000027936"/>
    </source>
</evidence>
<dbReference type="GeneID" id="92840466"/>
<reference evidence="1 2" key="1">
    <citation type="submission" date="2014-04" db="EMBL/GenBank/DDBJ databases">
        <title>Draft genome sequence of Bacillus azotoformans MEV2011, a (co-) denitrifying strain unable to grow in the presence of oxygen.</title>
        <authorList>
            <person name="Nielsen M."/>
            <person name="Schreiber L."/>
            <person name="Finster K."/>
            <person name="Schramm A."/>
        </authorList>
    </citation>
    <scope>NUCLEOTIDE SEQUENCE [LARGE SCALE GENOMIC DNA]</scope>
    <source>
        <strain evidence="1 2">MEV2011</strain>
    </source>
</reference>
<dbReference type="OrthoDB" id="1707312at2"/>
<gene>
    <name evidence="1" type="ORF">M670_04733</name>
</gene>
<organism evidence="1 2">
    <name type="scientific">Schinkia azotoformans MEV2011</name>
    <dbReference type="NCBI Taxonomy" id="1348973"/>
    <lineage>
        <taxon>Bacteria</taxon>
        <taxon>Bacillati</taxon>
        <taxon>Bacillota</taxon>
        <taxon>Bacilli</taxon>
        <taxon>Bacillales</taxon>
        <taxon>Bacillaceae</taxon>
        <taxon>Calidifontibacillus/Schinkia group</taxon>
        <taxon>Schinkia</taxon>
    </lineage>
</organism>